<dbReference type="GO" id="GO:0016787">
    <property type="term" value="F:hydrolase activity"/>
    <property type="evidence" value="ECO:0007669"/>
    <property type="project" value="InterPro"/>
</dbReference>
<reference evidence="2" key="2">
    <citation type="submission" date="2023-05" db="EMBL/GenBank/DDBJ databases">
        <authorList>
            <consortium name="Lawrence Berkeley National Laboratory"/>
            <person name="Steindorff A."/>
            <person name="Hensen N."/>
            <person name="Bonometti L."/>
            <person name="Westerberg I."/>
            <person name="Brannstrom I.O."/>
            <person name="Guillou S."/>
            <person name="Cros-Aarteil S."/>
            <person name="Calhoun S."/>
            <person name="Haridas S."/>
            <person name="Kuo A."/>
            <person name="Mondo S."/>
            <person name="Pangilinan J."/>
            <person name="Riley R."/>
            <person name="Labutti K."/>
            <person name="Andreopoulos B."/>
            <person name="Lipzen A."/>
            <person name="Chen C."/>
            <person name="Yanf M."/>
            <person name="Daum C."/>
            <person name="Ng V."/>
            <person name="Clum A."/>
            <person name="Ohm R."/>
            <person name="Martin F."/>
            <person name="Silar P."/>
            <person name="Natvig D."/>
            <person name="Lalanne C."/>
            <person name="Gautier V."/>
            <person name="Ament-Velasquez S.L."/>
            <person name="Kruys A."/>
            <person name="Hutchinson M.I."/>
            <person name="Powell A.J."/>
            <person name="Barry K."/>
            <person name="Miller A.N."/>
            <person name="Grigoriev I.V."/>
            <person name="Debuchy R."/>
            <person name="Gladieux P."/>
            <person name="Thoren M.H."/>
            <person name="Johannesson H."/>
        </authorList>
    </citation>
    <scope>NUCLEOTIDE SEQUENCE</scope>
    <source>
        <strain evidence="2">CBS 757.83</strain>
    </source>
</reference>
<dbReference type="PANTHER" id="PTHR12905:SF18">
    <property type="entry name" value="ESTER HYDROLASE, PUTATIVE (AFU_ORTHOLOGUE AFUA_4G03130)-RELATED"/>
    <property type="match status" value="1"/>
</dbReference>
<dbReference type="SUPFAM" id="SSF56300">
    <property type="entry name" value="Metallo-dependent phosphatases"/>
    <property type="match status" value="1"/>
</dbReference>
<organism evidence="2 3">
    <name type="scientific">Parathielavia hyrcaniae</name>
    <dbReference type="NCBI Taxonomy" id="113614"/>
    <lineage>
        <taxon>Eukaryota</taxon>
        <taxon>Fungi</taxon>
        <taxon>Dikarya</taxon>
        <taxon>Ascomycota</taxon>
        <taxon>Pezizomycotina</taxon>
        <taxon>Sordariomycetes</taxon>
        <taxon>Sordariomycetidae</taxon>
        <taxon>Sordariales</taxon>
        <taxon>Chaetomiaceae</taxon>
        <taxon>Parathielavia</taxon>
    </lineage>
</organism>
<evidence type="ECO:0000313" key="3">
    <source>
        <dbReference type="Proteomes" id="UP001305647"/>
    </source>
</evidence>
<evidence type="ECO:0000259" key="1">
    <source>
        <dbReference type="Pfam" id="PF00149"/>
    </source>
</evidence>
<evidence type="ECO:0000313" key="2">
    <source>
        <dbReference type="EMBL" id="KAK4103796.1"/>
    </source>
</evidence>
<dbReference type="Proteomes" id="UP001305647">
    <property type="component" value="Unassembled WGS sequence"/>
</dbReference>
<dbReference type="PANTHER" id="PTHR12905">
    <property type="entry name" value="METALLOPHOSPHOESTERASE"/>
    <property type="match status" value="1"/>
</dbReference>
<dbReference type="Pfam" id="PF00149">
    <property type="entry name" value="Metallophos"/>
    <property type="match status" value="1"/>
</dbReference>
<dbReference type="InterPro" id="IPR051693">
    <property type="entry name" value="UPF0046_metallophosphoest"/>
</dbReference>
<gene>
    <name evidence="2" type="ORF">N658DRAFT_494307</name>
</gene>
<sequence>MKVLSHLNNLLITLHLRRSEIWEPRTPLDWLLSSPLQYLASLVYRHVLLPARGTPFYPPRGKRPIRVVCISDTHNLIPSGEKNDHSNNNKIPEGDVLIHCGDLTVDGTVAEIERQVGWLKRLPHRYKIVVGGNHDSWLDESDEIRGRMKEKGIESGEREVDWSGVEYLCDRTIELEFEGGRRLNVYGWGAVPWCGEGFALQYPRGKHPWKRRVPDETDVLVTHTPPRHHLDLGLGCAGLLHEVWRVKPKLHVFGHVHYGHGKEAVYYDECQQAYEALMSRPGNGPLYDLIPSGRWVDALNIVRYGLGSILWKWLMLGPGTNNGALMANASLMYGNSGNLFNPATVVDL</sequence>
<name>A0AAN6T4D4_9PEZI</name>
<dbReference type="AlphaFoldDB" id="A0AAN6T4D4"/>
<comment type="caution">
    <text evidence="2">The sequence shown here is derived from an EMBL/GenBank/DDBJ whole genome shotgun (WGS) entry which is preliminary data.</text>
</comment>
<accession>A0AAN6T4D4</accession>
<dbReference type="Gene3D" id="3.60.21.10">
    <property type="match status" value="1"/>
</dbReference>
<dbReference type="InterPro" id="IPR029052">
    <property type="entry name" value="Metallo-depent_PP-like"/>
</dbReference>
<proteinExistence type="predicted"/>
<dbReference type="InterPro" id="IPR004843">
    <property type="entry name" value="Calcineurin-like_PHP"/>
</dbReference>
<reference evidence="2" key="1">
    <citation type="journal article" date="2023" name="Mol. Phylogenet. Evol.">
        <title>Genome-scale phylogeny and comparative genomics of the fungal order Sordariales.</title>
        <authorList>
            <person name="Hensen N."/>
            <person name="Bonometti L."/>
            <person name="Westerberg I."/>
            <person name="Brannstrom I.O."/>
            <person name="Guillou S."/>
            <person name="Cros-Aarteil S."/>
            <person name="Calhoun S."/>
            <person name="Haridas S."/>
            <person name="Kuo A."/>
            <person name="Mondo S."/>
            <person name="Pangilinan J."/>
            <person name="Riley R."/>
            <person name="LaButti K."/>
            <person name="Andreopoulos B."/>
            <person name="Lipzen A."/>
            <person name="Chen C."/>
            <person name="Yan M."/>
            <person name="Daum C."/>
            <person name="Ng V."/>
            <person name="Clum A."/>
            <person name="Steindorff A."/>
            <person name="Ohm R.A."/>
            <person name="Martin F."/>
            <person name="Silar P."/>
            <person name="Natvig D.O."/>
            <person name="Lalanne C."/>
            <person name="Gautier V."/>
            <person name="Ament-Velasquez S.L."/>
            <person name="Kruys A."/>
            <person name="Hutchinson M.I."/>
            <person name="Powell A.J."/>
            <person name="Barry K."/>
            <person name="Miller A.N."/>
            <person name="Grigoriev I.V."/>
            <person name="Debuchy R."/>
            <person name="Gladieux P."/>
            <person name="Hiltunen Thoren M."/>
            <person name="Johannesson H."/>
        </authorList>
    </citation>
    <scope>NUCLEOTIDE SEQUENCE</scope>
    <source>
        <strain evidence="2">CBS 757.83</strain>
    </source>
</reference>
<keyword evidence="3" id="KW-1185">Reference proteome</keyword>
<feature type="domain" description="Calcineurin-like phosphoesterase" evidence="1">
    <location>
        <begin position="65"/>
        <end position="258"/>
    </location>
</feature>
<protein>
    <submittedName>
        <fullName evidence="2">Metallo-dependent phosphatase</fullName>
    </submittedName>
</protein>
<dbReference type="CDD" id="cd07379">
    <property type="entry name" value="MPP_239FB"/>
    <property type="match status" value="1"/>
</dbReference>
<dbReference type="EMBL" id="MU863628">
    <property type="protein sequence ID" value="KAK4103796.1"/>
    <property type="molecule type" value="Genomic_DNA"/>
</dbReference>